<organism evidence="2 3">
    <name type="scientific">Artemisia annua</name>
    <name type="common">Sweet wormwood</name>
    <dbReference type="NCBI Taxonomy" id="35608"/>
    <lineage>
        <taxon>Eukaryota</taxon>
        <taxon>Viridiplantae</taxon>
        <taxon>Streptophyta</taxon>
        <taxon>Embryophyta</taxon>
        <taxon>Tracheophyta</taxon>
        <taxon>Spermatophyta</taxon>
        <taxon>Magnoliopsida</taxon>
        <taxon>eudicotyledons</taxon>
        <taxon>Gunneridae</taxon>
        <taxon>Pentapetalae</taxon>
        <taxon>asterids</taxon>
        <taxon>campanulids</taxon>
        <taxon>Asterales</taxon>
        <taxon>Asteraceae</taxon>
        <taxon>Asteroideae</taxon>
        <taxon>Anthemideae</taxon>
        <taxon>Artemisiinae</taxon>
        <taxon>Artemisia</taxon>
    </lineage>
</organism>
<evidence type="ECO:0000259" key="1">
    <source>
        <dbReference type="Pfam" id="PF26130"/>
    </source>
</evidence>
<gene>
    <name evidence="2" type="ORF">CTI12_AA076440</name>
</gene>
<keyword evidence="3" id="KW-1185">Reference proteome</keyword>
<protein>
    <recommendedName>
        <fullName evidence="1">PB1-like domain-containing protein</fullName>
    </recommendedName>
</protein>
<dbReference type="Pfam" id="PF26130">
    <property type="entry name" value="PB1-like"/>
    <property type="match status" value="1"/>
</dbReference>
<evidence type="ECO:0000313" key="2">
    <source>
        <dbReference type="EMBL" id="PWA92983.1"/>
    </source>
</evidence>
<reference evidence="2 3" key="1">
    <citation type="journal article" date="2018" name="Mol. Plant">
        <title>The genome of Artemisia annua provides insight into the evolution of Asteraceae family and artemisinin biosynthesis.</title>
        <authorList>
            <person name="Shen Q."/>
            <person name="Zhang L."/>
            <person name="Liao Z."/>
            <person name="Wang S."/>
            <person name="Yan T."/>
            <person name="Shi P."/>
            <person name="Liu M."/>
            <person name="Fu X."/>
            <person name="Pan Q."/>
            <person name="Wang Y."/>
            <person name="Lv Z."/>
            <person name="Lu X."/>
            <person name="Zhang F."/>
            <person name="Jiang W."/>
            <person name="Ma Y."/>
            <person name="Chen M."/>
            <person name="Hao X."/>
            <person name="Li L."/>
            <person name="Tang Y."/>
            <person name="Lv G."/>
            <person name="Zhou Y."/>
            <person name="Sun X."/>
            <person name="Brodelius P.E."/>
            <person name="Rose J.K.C."/>
            <person name="Tang K."/>
        </authorList>
    </citation>
    <scope>NUCLEOTIDE SEQUENCE [LARGE SCALE GENOMIC DNA]</scope>
    <source>
        <strain evidence="3">cv. Huhao1</strain>
        <tissue evidence="2">Leaf</tissue>
    </source>
</reference>
<dbReference type="InterPro" id="IPR058594">
    <property type="entry name" value="PB1-like_dom_pln"/>
</dbReference>
<dbReference type="AlphaFoldDB" id="A0A2U1Q4T3"/>
<dbReference type="EMBL" id="PKPP01000419">
    <property type="protein sequence ID" value="PWA92983.1"/>
    <property type="molecule type" value="Genomic_DNA"/>
</dbReference>
<feature type="domain" description="PB1-like" evidence="1">
    <location>
        <begin position="9"/>
        <end position="101"/>
    </location>
</feature>
<dbReference type="Proteomes" id="UP000245207">
    <property type="component" value="Unassembled WGS sequence"/>
</dbReference>
<comment type="caution">
    <text evidence="2">The sequence shown here is derived from an EMBL/GenBank/DDBJ whole genome shotgun (WGS) entry which is preliminary data.</text>
</comment>
<name>A0A2U1Q4T3_ARTAN</name>
<evidence type="ECO:0000313" key="3">
    <source>
        <dbReference type="Proteomes" id="UP000245207"/>
    </source>
</evidence>
<accession>A0A2U1Q4T3</accession>
<sequence length="288" mass="32922">MVIPGPDGIDLDVWNDGIFLHEPLRYEDGVILKMYVARLSYEELRGLIKKSLMALHMFGMYYRLPECDLDQGLVKIENDTDLIHMYDLSKKHGGIEMYIDHCDIDLTKYLAPPDPSTLSDGTSAKRTTPRRRRCNSFTDEEMIHWAEEEVQEEHVVDNGKGTAAGKGKGVAASFDYLSPGEEELIQLRTRKANRTKERSIPIPDMTANPSRTRPNMSNRSEVLVEHDDFLTELVRKLKGDDSDANLQDPFVGVELTQDKYPVHDTSTHWKLKEPKLKEKYESAAQLKE</sequence>
<proteinExistence type="predicted"/>